<sequence>MVDDMAAVRRSPWPAPLRLALGGSGSVLVLVEGCAGLGKTRVLHGLSGLPEAAEARRIPWRCGAAQERPETGGGPALLLVDDAHRATPQEREWLRGLLERPWEGLAAVVAYRPEELVTEGLPLGAPAVSYPPGLAVFRHRLRPWSADRVRRAAAEVLGERATHEAVVRLHACSGGVPQVVADLLRALDAGTGSRCTAADVDAAGVPVRLAELVLSRTDALAAADRPVVWAAAVLGEPAGRDELLSVAGMDGARGRAALLAALAGAVLSEVSPGRYGFAVPLAATAVRERVPGPVREEVHGRAARVLARRRPVPWAEVARHRGGAGRRKGWLKAVEKAALAAVEEGRHQEAIGLLERTLAVREVPARHRARLAPLLARSAVIGLRSDQTVEVLTQAVRDPGLPVDVRGQLRLDLGLMLANQVGDLAAGMRELEAAVEELGEVRPALTSRAMVALAMPEWPTGTLAGHREWLRRAAGLARAGDSEVARAAVAANHASLAVACGDPQARELVAALPVDGPPAGCREHAARGLCNAADAALWRGSYRWSEELLSAGLDLSARIGASYTEQTAQGTRLLLDWWAGRWAGLGERCERFVAETAGMPVVAADAHLVRGMLAFVQGDWTQAVHWLTAQGAPAPECTRMPLAAATAGALIRLALVRDDLPAAAEQARAAWTAVAEKGIWAWAAELAPWAVEAVARAGDPAAARRMAAEFVRGLAGQDAPSARAAVAWSRAVLEEYEGRGPEAAGSYLRAAAAYRELARPYAWALTTEGAARCSLADGAEHSGAHDGASDGAARGGADGAPGENGNDSEDGKDSADAEDGADGEDGGRAHAVASLRRCVEQYTELGAVYDAARARTLLRSHQPPEVRRPGRPAFDDRLSPREREVAELAARGLMNREIAVVLHLSPRTVEQHVARALRKTGALSRRDLLRAAP</sequence>
<dbReference type="Proteomes" id="UP001500610">
    <property type="component" value="Unassembled WGS sequence"/>
</dbReference>
<accession>A0ABP9IMT2</accession>
<name>A0ABP9IMT2_9ACTN</name>
<dbReference type="InterPro" id="IPR036388">
    <property type="entry name" value="WH-like_DNA-bd_sf"/>
</dbReference>
<organism evidence="5 6">
    <name type="scientific">Streptomyces hyderabadensis</name>
    <dbReference type="NCBI Taxonomy" id="598549"/>
    <lineage>
        <taxon>Bacteria</taxon>
        <taxon>Bacillati</taxon>
        <taxon>Actinomycetota</taxon>
        <taxon>Actinomycetes</taxon>
        <taxon>Kitasatosporales</taxon>
        <taxon>Streptomycetaceae</taxon>
        <taxon>Streptomyces</taxon>
    </lineage>
</organism>
<comment type="caution">
    <text evidence="5">The sequence shown here is derived from an EMBL/GenBank/DDBJ whole genome shotgun (WGS) entry which is preliminary data.</text>
</comment>
<dbReference type="SMART" id="SM00421">
    <property type="entry name" value="HTH_LUXR"/>
    <property type="match status" value="1"/>
</dbReference>
<evidence type="ECO:0000256" key="3">
    <source>
        <dbReference type="SAM" id="MobiDB-lite"/>
    </source>
</evidence>
<proteinExistence type="predicted"/>
<dbReference type="Pfam" id="PF00196">
    <property type="entry name" value="GerE"/>
    <property type="match status" value="1"/>
</dbReference>
<evidence type="ECO:0000313" key="6">
    <source>
        <dbReference type="Proteomes" id="UP001500610"/>
    </source>
</evidence>
<evidence type="ECO:0000313" key="5">
    <source>
        <dbReference type="EMBL" id="GAA5003461.1"/>
    </source>
</evidence>
<reference evidence="6" key="1">
    <citation type="journal article" date="2019" name="Int. J. Syst. Evol. Microbiol.">
        <title>The Global Catalogue of Microorganisms (GCM) 10K type strain sequencing project: providing services to taxonomists for standard genome sequencing and annotation.</title>
        <authorList>
            <consortium name="The Broad Institute Genomics Platform"/>
            <consortium name="The Broad Institute Genome Sequencing Center for Infectious Disease"/>
            <person name="Wu L."/>
            <person name="Ma J."/>
        </authorList>
    </citation>
    <scope>NUCLEOTIDE SEQUENCE [LARGE SCALE GENOMIC DNA]</scope>
    <source>
        <strain evidence="6">JCM 17657</strain>
    </source>
</reference>
<keyword evidence="6" id="KW-1185">Reference proteome</keyword>
<dbReference type="EMBL" id="BAABIV010000028">
    <property type="protein sequence ID" value="GAA5003461.1"/>
    <property type="molecule type" value="Genomic_DNA"/>
</dbReference>
<protein>
    <submittedName>
        <fullName evidence="5">Helix-turn-helix transcriptional regulator</fullName>
    </submittedName>
</protein>
<evidence type="ECO:0000256" key="1">
    <source>
        <dbReference type="ARBA" id="ARBA00022741"/>
    </source>
</evidence>
<keyword evidence="2" id="KW-0067">ATP-binding</keyword>
<dbReference type="InterPro" id="IPR027417">
    <property type="entry name" value="P-loop_NTPase"/>
</dbReference>
<dbReference type="PROSITE" id="PS50043">
    <property type="entry name" value="HTH_LUXR_2"/>
    <property type="match status" value="1"/>
</dbReference>
<gene>
    <name evidence="5" type="ORF">GCM10023257_55430</name>
</gene>
<dbReference type="InterPro" id="IPR000792">
    <property type="entry name" value="Tscrpt_reg_LuxR_C"/>
</dbReference>
<dbReference type="InterPro" id="IPR016032">
    <property type="entry name" value="Sig_transdc_resp-reg_C-effctor"/>
</dbReference>
<feature type="compositionally biased region" description="Basic and acidic residues" evidence="3">
    <location>
        <begin position="778"/>
        <end position="788"/>
    </location>
</feature>
<dbReference type="Gene3D" id="1.10.10.10">
    <property type="entry name" value="Winged helix-like DNA-binding domain superfamily/Winged helix DNA-binding domain"/>
    <property type="match status" value="1"/>
</dbReference>
<feature type="domain" description="HTH luxR-type" evidence="4">
    <location>
        <begin position="871"/>
        <end position="933"/>
    </location>
</feature>
<dbReference type="PRINTS" id="PR00038">
    <property type="entry name" value="HTHLUXR"/>
</dbReference>
<evidence type="ECO:0000259" key="4">
    <source>
        <dbReference type="PROSITE" id="PS50043"/>
    </source>
</evidence>
<evidence type="ECO:0000256" key="2">
    <source>
        <dbReference type="ARBA" id="ARBA00022840"/>
    </source>
</evidence>
<dbReference type="CDD" id="cd06170">
    <property type="entry name" value="LuxR_C_like"/>
    <property type="match status" value="1"/>
</dbReference>
<keyword evidence="1" id="KW-0547">Nucleotide-binding</keyword>
<dbReference type="SUPFAM" id="SSF46894">
    <property type="entry name" value="C-terminal effector domain of the bipartite response regulators"/>
    <property type="match status" value="1"/>
</dbReference>
<dbReference type="PANTHER" id="PTHR16305">
    <property type="entry name" value="TESTICULAR SOLUBLE ADENYLYL CYCLASE"/>
    <property type="match status" value="1"/>
</dbReference>
<dbReference type="SUPFAM" id="SSF52540">
    <property type="entry name" value="P-loop containing nucleoside triphosphate hydrolases"/>
    <property type="match status" value="1"/>
</dbReference>
<feature type="region of interest" description="Disordered" evidence="3">
    <location>
        <begin position="778"/>
        <end position="827"/>
    </location>
</feature>
<dbReference type="PANTHER" id="PTHR16305:SF35">
    <property type="entry name" value="TRANSCRIPTIONAL ACTIVATOR DOMAIN"/>
    <property type="match status" value="1"/>
</dbReference>
<dbReference type="PROSITE" id="PS00622">
    <property type="entry name" value="HTH_LUXR_1"/>
    <property type="match status" value="1"/>
</dbReference>